<dbReference type="AlphaFoldDB" id="A0A7W8F0I3"/>
<organism evidence="2 3">
    <name type="scientific">Streptomyces spectabilis</name>
    <dbReference type="NCBI Taxonomy" id="68270"/>
    <lineage>
        <taxon>Bacteria</taxon>
        <taxon>Bacillati</taxon>
        <taxon>Actinomycetota</taxon>
        <taxon>Actinomycetes</taxon>
        <taxon>Kitasatosporales</taxon>
        <taxon>Streptomycetaceae</taxon>
        <taxon>Streptomyces</taxon>
    </lineage>
</organism>
<name>A0A7W8F0I3_STRST</name>
<sequence>MLLHDEDFTIVAKYQSEFRGLVQYYLLVQDVFRFGKLQWIMETSMLKTLVGKYRTSVTKMSRKHKRIIETSEGPRSCIQVTFERDRERKPPVARFGGIPLKRQHTAVLTDAQPVMASTKRNELVHRLLAQRCEICETRMSLEVHHVRKLGNDHWRAQCREI</sequence>
<dbReference type="GO" id="GO:0005737">
    <property type="term" value="C:cytoplasm"/>
    <property type="evidence" value="ECO:0007669"/>
    <property type="project" value="UniProtKB-ARBA"/>
</dbReference>
<dbReference type="GO" id="GO:0006397">
    <property type="term" value="P:mRNA processing"/>
    <property type="evidence" value="ECO:0007669"/>
    <property type="project" value="InterPro"/>
</dbReference>
<accession>A0A7W8F0I3</accession>
<evidence type="ECO:0000313" key="2">
    <source>
        <dbReference type="EMBL" id="MBB5109780.1"/>
    </source>
</evidence>
<dbReference type="InterPro" id="IPR024937">
    <property type="entry name" value="Domain_X"/>
</dbReference>
<keyword evidence="3" id="KW-1185">Reference proteome</keyword>
<evidence type="ECO:0000313" key="3">
    <source>
        <dbReference type="Proteomes" id="UP000549009"/>
    </source>
</evidence>
<reference evidence="2 3" key="1">
    <citation type="submission" date="2020-08" db="EMBL/GenBank/DDBJ databases">
        <title>Genomic Encyclopedia of Type Strains, Phase III (KMG-III): the genomes of soil and plant-associated and newly described type strains.</title>
        <authorList>
            <person name="Whitman W."/>
        </authorList>
    </citation>
    <scope>NUCLEOTIDE SEQUENCE [LARGE SCALE GENOMIC DNA]</scope>
    <source>
        <strain evidence="2 3">CECT 3146</strain>
    </source>
</reference>
<evidence type="ECO:0000259" key="1">
    <source>
        <dbReference type="Pfam" id="PF01348"/>
    </source>
</evidence>
<proteinExistence type="predicted"/>
<feature type="domain" description="Domain X" evidence="1">
    <location>
        <begin position="3"/>
        <end position="63"/>
    </location>
</feature>
<comment type="caution">
    <text evidence="2">The sequence shown here is derived from an EMBL/GenBank/DDBJ whole genome shotgun (WGS) entry which is preliminary data.</text>
</comment>
<dbReference type="Proteomes" id="UP000549009">
    <property type="component" value="Unassembled WGS sequence"/>
</dbReference>
<dbReference type="EMBL" id="JACHJD010000038">
    <property type="protein sequence ID" value="MBB5109780.1"/>
    <property type="molecule type" value="Genomic_DNA"/>
</dbReference>
<dbReference type="RefSeq" id="WP_229879932.1">
    <property type="nucleotide sequence ID" value="NZ_BMSQ01000044.1"/>
</dbReference>
<gene>
    <name evidence="2" type="ORF">FHS40_008910</name>
</gene>
<protein>
    <recommendedName>
        <fullName evidence="1">Domain X domain-containing protein</fullName>
    </recommendedName>
</protein>
<dbReference type="Pfam" id="PF01348">
    <property type="entry name" value="Intron_maturas2"/>
    <property type="match status" value="1"/>
</dbReference>